<dbReference type="InterPro" id="IPR050100">
    <property type="entry name" value="TRAFAC_GTPase_members"/>
</dbReference>
<dbReference type="AlphaFoldDB" id="A0A164T849"/>
<protein>
    <submittedName>
        <fullName evidence="11">HBS1-like protein</fullName>
    </submittedName>
</protein>
<dbReference type="Pfam" id="PF22594">
    <property type="entry name" value="GTP-eEF1A_C"/>
    <property type="match status" value="1"/>
</dbReference>
<evidence type="ECO:0000256" key="5">
    <source>
        <dbReference type="ARBA" id="ARBA00022741"/>
    </source>
</evidence>
<dbReference type="CDD" id="cd04093">
    <property type="entry name" value="HBS1_C_III"/>
    <property type="match status" value="1"/>
</dbReference>
<dbReference type="InterPro" id="IPR009000">
    <property type="entry name" value="Transl_B-barrel_sf"/>
</dbReference>
<keyword evidence="6" id="KW-0378">Hydrolase</keyword>
<dbReference type="PROSITE" id="PS51722">
    <property type="entry name" value="G_TR_2"/>
    <property type="match status" value="1"/>
</dbReference>
<keyword evidence="7" id="KW-0810">Translation regulation</keyword>
<dbReference type="FunFam" id="3.40.50.300:FF:000204">
    <property type="entry name" value="Translation elongation factor Tu"/>
    <property type="match status" value="1"/>
</dbReference>
<evidence type="ECO:0000256" key="8">
    <source>
        <dbReference type="ARBA" id="ARBA00022917"/>
    </source>
</evidence>
<keyword evidence="12" id="KW-1185">Reference proteome</keyword>
<evidence type="ECO:0000256" key="7">
    <source>
        <dbReference type="ARBA" id="ARBA00022845"/>
    </source>
</evidence>
<dbReference type="EMBL" id="LRGB01001865">
    <property type="protein sequence ID" value="KZS10257.1"/>
    <property type="molecule type" value="Genomic_DNA"/>
</dbReference>
<dbReference type="Gene3D" id="2.40.30.10">
    <property type="entry name" value="Translation factors"/>
    <property type="match status" value="2"/>
</dbReference>
<name>A0A164T849_9CRUS</name>
<evidence type="ECO:0000256" key="10">
    <source>
        <dbReference type="ARBA" id="ARBA00049117"/>
    </source>
</evidence>
<dbReference type="Pfam" id="PF00009">
    <property type="entry name" value="GTP_EFTU"/>
    <property type="match status" value="1"/>
</dbReference>
<dbReference type="SUPFAM" id="SSF52540">
    <property type="entry name" value="P-loop containing nucleoside triphosphate hydrolases"/>
    <property type="match status" value="1"/>
</dbReference>
<dbReference type="SUPFAM" id="SSF50447">
    <property type="entry name" value="Translation proteins"/>
    <property type="match status" value="1"/>
</dbReference>
<dbReference type="PANTHER" id="PTHR23115">
    <property type="entry name" value="TRANSLATION FACTOR"/>
    <property type="match status" value="1"/>
</dbReference>
<dbReference type="STRING" id="35525.A0A164T849"/>
<dbReference type="OrthoDB" id="342024at2759"/>
<keyword evidence="5" id="KW-0547">Nucleotide-binding</keyword>
<dbReference type="GO" id="GO:0006412">
    <property type="term" value="P:translation"/>
    <property type="evidence" value="ECO:0007669"/>
    <property type="project" value="UniProtKB-KW"/>
</dbReference>
<reference evidence="11 12" key="1">
    <citation type="submission" date="2016-03" db="EMBL/GenBank/DDBJ databases">
        <title>EvidentialGene: Evidence-directed Construction of Genes on Genomes.</title>
        <authorList>
            <person name="Gilbert D.G."/>
            <person name="Choi J.-H."/>
            <person name="Mockaitis K."/>
            <person name="Colbourne J."/>
            <person name="Pfrender M."/>
        </authorList>
    </citation>
    <scope>NUCLEOTIDE SEQUENCE [LARGE SCALE GENOMIC DNA]</scope>
    <source>
        <strain evidence="11 12">Xinb3</strain>
        <tissue evidence="11">Complete organism</tissue>
    </source>
</reference>
<dbReference type="SUPFAM" id="SSF50465">
    <property type="entry name" value="EF-Tu/eEF-1alpha/eIF2-gamma C-terminal domain"/>
    <property type="match status" value="1"/>
</dbReference>
<accession>A0A164T849</accession>
<comment type="subcellular location">
    <subcellularLocation>
        <location evidence="1">Cytoplasm</location>
    </subcellularLocation>
</comment>
<evidence type="ECO:0000313" key="11">
    <source>
        <dbReference type="EMBL" id="KZS10257.1"/>
    </source>
</evidence>
<evidence type="ECO:0000313" key="12">
    <source>
        <dbReference type="Proteomes" id="UP000076858"/>
    </source>
</evidence>
<dbReference type="InterPro" id="IPR000795">
    <property type="entry name" value="T_Tr_GTP-bd_dom"/>
</dbReference>
<sequence length="691" mass="75606">MARHRNIRTMNYDEEYDGYDDVYGHSVEDDYASSPSMQHFLYDRSQEHQMSAYMQSDIPEEDELVSDESKNGNDVGAPSRIPPLGELEQAQLYSCLDLLRDRMGDALSEQAGIDAILACNFDAEKALDQLLKTSVASSLSKSTKIITKSKPAPAIQVEKIRGSEVRDGKTPVKVVSAKKVVATGFSLPPTSTDASSSAYRQPAKQESAVEETSRQLGCLRTPGATPRSTSPADREAIATPKSQARTRESRVDVASEYVKERSGTKALLNLVVVGHVDAGKSTLMGHMLFRLGQVSSKQMHKYEQESKKLGKQSFMYAWVLDETGEERSRGITMDVAQSQFETESKSITLLDAPGHRDFIPNMIFGAAQADVALLVVDATTGEFETGFESGGQTREHALLVRSLGVSQLGVVVNKLDMVGWSRDRFNEIVARLGAFLKQAGYKEQDVFYVPVSGLTGENLTVLDEPKLTEWYSGPTLLQAIDKFRPPERPLNRPARLVISDIFKSVGGSSGCCLAGRLESGMMQTGDKLLIMPLNEMIQIKNIAINEVSKGSCFAGDQVVLTVSGADLSDVSLGSVLCDPSQPVKVTSRIQARIVIFNIDIPITTGYPVVIHYQSLSEAATISKLIAQIHKSTGEVVRKRPRCLTKQTSGLVEIEISRPICMELYKDYRELGRFMIRANGTTIAAGLVTGIL</sequence>
<comment type="similarity">
    <text evidence="2">Belongs to the TRAFAC class translation factor GTPase superfamily. Classic translation factor GTPase family. EF-Tu/EF-1A subfamily.</text>
</comment>
<organism evidence="11 12">
    <name type="scientific">Daphnia magna</name>
    <dbReference type="NCBI Taxonomy" id="35525"/>
    <lineage>
        <taxon>Eukaryota</taxon>
        <taxon>Metazoa</taxon>
        <taxon>Ecdysozoa</taxon>
        <taxon>Arthropoda</taxon>
        <taxon>Crustacea</taxon>
        <taxon>Branchiopoda</taxon>
        <taxon>Diplostraca</taxon>
        <taxon>Cladocera</taxon>
        <taxon>Anomopoda</taxon>
        <taxon>Daphniidae</taxon>
        <taxon>Daphnia</taxon>
    </lineage>
</organism>
<dbReference type="InterPro" id="IPR009001">
    <property type="entry name" value="Transl_elong_EF1A/Init_IF2_C"/>
</dbReference>
<evidence type="ECO:0000256" key="4">
    <source>
        <dbReference type="ARBA" id="ARBA00022553"/>
    </source>
</evidence>
<keyword evidence="3" id="KW-0963">Cytoplasm</keyword>
<dbReference type="FunFam" id="2.40.30.10:FF:000020">
    <property type="entry name" value="Translation elongation factor EF-1"/>
    <property type="match status" value="1"/>
</dbReference>
<gene>
    <name evidence="11" type="ORF">APZ42_025305</name>
</gene>
<evidence type="ECO:0000256" key="1">
    <source>
        <dbReference type="ARBA" id="ARBA00004496"/>
    </source>
</evidence>
<dbReference type="GO" id="GO:0003924">
    <property type="term" value="F:GTPase activity"/>
    <property type="evidence" value="ECO:0007669"/>
    <property type="project" value="InterPro"/>
</dbReference>
<evidence type="ECO:0000256" key="2">
    <source>
        <dbReference type="ARBA" id="ARBA00007249"/>
    </source>
</evidence>
<dbReference type="Gene3D" id="3.40.50.300">
    <property type="entry name" value="P-loop containing nucleotide triphosphate hydrolases"/>
    <property type="match status" value="1"/>
</dbReference>
<keyword evidence="4" id="KW-0597">Phosphoprotein</keyword>
<dbReference type="GO" id="GO:0006417">
    <property type="term" value="P:regulation of translation"/>
    <property type="evidence" value="ECO:0007669"/>
    <property type="project" value="UniProtKB-KW"/>
</dbReference>
<keyword evidence="8" id="KW-0648">Protein biosynthesis</keyword>
<dbReference type="GO" id="GO:0005737">
    <property type="term" value="C:cytoplasm"/>
    <property type="evidence" value="ECO:0007669"/>
    <property type="project" value="UniProtKB-SubCell"/>
</dbReference>
<dbReference type="InterPro" id="IPR037189">
    <property type="entry name" value="HBS1-like_N_sf"/>
</dbReference>
<dbReference type="CDD" id="cd16267">
    <property type="entry name" value="HBS1-like_II"/>
    <property type="match status" value="1"/>
</dbReference>
<evidence type="ECO:0000256" key="3">
    <source>
        <dbReference type="ARBA" id="ARBA00022490"/>
    </source>
</evidence>
<evidence type="ECO:0000256" key="9">
    <source>
        <dbReference type="ARBA" id="ARBA00023134"/>
    </source>
</evidence>
<dbReference type="CDD" id="cd01883">
    <property type="entry name" value="EF1_alpha"/>
    <property type="match status" value="1"/>
</dbReference>
<dbReference type="PRINTS" id="PR00315">
    <property type="entry name" value="ELONGATNFCT"/>
</dbReference>
<dbReference type="Proteomes" id="UP000076858">
    <property type="component" value="Unassembled WGS sequence"/>
</dbReference>
<keyword evidence="9" id="KW-0342">GTP-binding</keyword>
<comment type="catalytic activity">
    <reaction evidence="10">
        <text>GTP + H2O = GDP + phosphate + H(+)</text>
        <dbReference type="Rhea" id="RHEA:19669"/>
        <dbReference type="ChEBI" id="CHEBI:15377"/>
        <dbReference type="ChEBI" id="CHEBI:15378"/>
        <dbReference type="ChEBI" id="CHEBI:37565"/>
        <dbReference type="ChEBI" id="CHEBI:43474"/>
        <dbReference type="ChEBI" id="CHEBI:58189"/>
    </reaction>
    <physiologicalReaction direction="left-to-right" evidence="10">
        <dbReference type="Rhea" id="RHEA:19670"/>
    </physiologicalReaction>
</comment>
<dbReference type="GO" id="GO:0005525">
    <property type="term" value="F:GTP binding"/>
    <property type="evidence" value="ECO:0007669"/>
    <property type="project" value="UniProtKB-KW"/>
</dbReference>
<dbReference type="Pfam" id="PF08938">
    <property type="entry name" value="HBS1_N"/>
    <property type="match status" value="1"/>
</dbReference>
<dbReference type="InterPro" id="IPR054696">
    <property type="entry name" value="GTP-eEF1A_C"/>
</dbReference>
<dbReference type="SUPFAM" id="SSF109732">
    <property type="entry name" value="HBS1-like domain"/>
    <property type="match status" value="1"/>
</dbReference>
<comment type="caution">
    <text evidence="11">The sequence shown here is derived from an EMBL/GenBank/DDBJ whole genome shotgun (WGS) entry which is preliminary data.</text>
</comment>
<dbReference type="Gene3D" id="1.10.8.10">
    <property type="entry name" value="DNA helicase RuvA subunit, C-terminal domain"/>
    <property type="match status" value="1"/>
</dbReference>
<dbReference type="FunFam" id="2.40.30.10:FF:000035">
    <property type="entry name" value="HBS1-like translational GTPase"/>
    <property type="match status" value="1"/>
</dbReference>
<evidence type="ECO:0000256" key="6">
    <source>
        <dbReference type="ARBA" id="ARBA00022801"/>
    </source>
</evidence>
<dbReference type="InterPro" id="IPR015033">
    <property type="entry name" value="HBS1-like_N"/>
</dbReference>
<dbReference type="InterPro" id="IPR027417">
    <property type="entry name" value="P-loop_NTPase"/>
</dbReference>
<proteinExistence type="inferred from homology"/>